<feature type="signal peptide" evidence="2">
    <location>
        <begin position="1"/>
        <end position="20"/>
    </location>
</feature>
<feature type="compositionally biased region" description="Low complexity" evidence="1">
    <location>
        <begin position="382"/>
        <end position="393"/>
    </location>
</feature>
<comment type="caution">
    <text evidence="3">The sequence shown here is derived from an EMBL/GenBank/DDBJ whole genome shotgun (WGS) entry which is preliminary data.</text>
</comment>
<feature type="compositionally biased region" description="Gly residues" evidence="1">
    <location>
        <begin position="125"/>
        <end position="144"/>
    </location>
</feature>
<dbReference type="Proteomes" id="UP000677803">
    <property type="component" value="Unassembled WGS sequence"/>
</dbReference>
<feature type="region of interest" description="Disordered" evidence="1">
    <location>
        <begin position="820"/>
        <end position="854"/>
    </location>
</feature>
<feature type="region of interest" description="Disordered" evidence="1">
    <location>
        <begin position="165"/>
        <end position="203"/>
    </location>
</feature>
<feature type="region of interest" description="Disordered" evidence="1">
    <location>
        <begin position="120"/>
        <end position="144"/>
    </location>
</feature>
<keyword evidence="2" id="KW-0732">Signal</keyword>
<feature type="chain" id="PRO_5035771075" evidence="2">
    <location>
        <begin position="21"/>
        <end position="900"/>
    </location>
</feature>
<feature type="region of interest" description="Disordered" evidence="1">
    <location>
        <begin position="28"/>
        <end position="68"/>
    </location>
</feature>
<feature type="compositionally biased region" description="Low complexity" evidence="1">
    <location>
        <begin position="238"/>
        <end position="249"/>
    </location>
</feature>
<gene>
    <name evidence="3" type="ORF">MMEN_LOCUS9601</name>
</gene>
<dbReference type="EMBL" id="CAJRST010010001">
    <property type="protein sequence ID" value="CAG5906900.1"/>
    <property type="molecule type" value="Genomic_DNA"/>
</dbReference>
<reference evidence="3" key="1">
    <citation type="submission" date="2021-05" db="EMBL/GenBank/DDBJ databases">
        <authorList>
            <person name="Tigano A."/>
        </authorList>
    </citation>
    <scope>NUCLEOTIDE SEQUENCE</scope>
</reference>
<feature type="compositionally biased region" description="Gly residues" evidence="1">
    <location>
        <begin position="40"/>
        <end position="55"/>
    </location>
</feature>
<name>A0A8S4B0J6_9TELE</name>
<evidence type="ECO:0000313" key="3">
    <source>
        <dbReference type="EMBL" id="CAG5906900.1"/>
    </source>
</evidence>
<feature type="region of interest" description="Disordered" evidence="1">
    <location>
        <begin position="347"/>
        <end position="443"/>
    </location>
</feature>
<feature type="region of interest" description="Disordered" evidence="1">
    <location>
        <begin position="277"/>
        <end position="310"/>
    </location>
</feature>
<accession>A0A8S4B0J6</accession>
<feature type="region of interest" description="Disordered" evidence="1">
    <location>
        <begin position="685"/>
        <end position="760"/>
    </location>
</feature>
<dbReference type="AlphaFoldDB" id="A0A8S4B0J6"/>
<organism evidence="3 4">
    <name type="scientific">Menidia menidia</name>
    <name type="common">Atlantic silverside</name>
    <dbReference type="NCBI Taxonomy" id="238744"/>
    <lineage>
        <taxon>Eukaryota</taxon>
        <taxon>Metazoa</taxon>
        <taxon>Chordata</taxon>
        <taxon>Craniata</taxon>
        <taxon>Vertebrata</taxon>
        <taxon>Euteleostomi</taxon>
        <taxon>Actinopterygii</taxon>
        <taxon>Neopterygii</taxon>
        <taxon>Teleostei</taxon>
        <taxon>Neoteleostei</taxon>
        <taxon>Acanthomorphata</taxon>
        <taxon>Ovalentaria</taxon>
        <taxon>Atherinomorphae</taxon>
        <taxon>Atheriniformes</taxon>
        <taxon>Atherinopsidae</taxon>
        <taxon>Menidiinae</taxon>
        <taxon>Menidia</taxon>
    </lineage>
</organism>
<protein>
    <submittedName>
        <fullName evidence="3">(Atlantic silverside) hypothetical protein</fullName>
    </submittedName>
</protein>
<evidence type="ECO:0000256" key="2">
    <source>
        <dbReference type="SAM" id="SignalP"/>
    </source>
</evidence>
<dbReference type="OrthoDB" id="8946670at2759"/>
<proteinExistence type="predicted"/>
<sequence>MMGRLLQTMVLLWVVQAAHAGGYGVKAGPTNGQQMKGYGAQTGGNGGEGTRGNGGNPAVLPNGNGGKSNGRCRYGVKAGPTNGQQLKGYGAQSGGNGGQATGYGVKAGPTNGQLKGYGAQAHGNEGQGTKGYGSGPQAGGNGGGLGTKGYNGGYGSAGSTLGPHYGNGGMKGPIQGYEPPRQGAVRPQPGYGNGAVPHGYGSKPRGYGAGTGIFKGYGTQANGHSVGNGATLGGNGVPGPSSGSKGVGAPSQGYGTVQNGKGQATQGADVFSGKSYKGGALSPQQHVDTPVENVSPQHETAQGEVPDAPEPTSGILVMVTQEKYQKLPPPVAQGKNYKKSPLIHEATPEPVPVLPEGGEPDHLPEPAPMGPKDKGQKGATTVPVVPQSSPVSEPEAESNEDVSISKGQGPKQAKPDCGPDGQWMKIPRPGYAGSADGYSNGGGGKTNKPGYGAGGNVFPGQSNGYGAGLGYHYGGKPVQPGYGQGAYPPVRYGNGNSYGGYGQGYRAGPQPDFASFGQGVPPADAKSGGAKQLPFNGAPVVPAGLDGMSQFEPQSADLGPNGNVGSMYGGVGGLPFGGQALGMGAEKSNTKYGESHLEGLEGCNLVGSLSVQAKTVVEIMVGFGVNSYMPAGDGKSHGKYGHGGFPNGGQLPGGNGNAPGYGRLPYEVQQAGLSPEAKSTGQYALPGSPFQPEPAGFGPNKKSTAHYGGREVPYTPQTLGFGGGAKSGKHDKQVPYQSQPLESATEGVTGLTEPDSTEQHYVRAEVPTPGVESEEPIDAYDNVGYINGQVQPEGPAAPTVSTTLENQFVPVESLIPDKLPAEGVHGPESTTSLHEAEPAAESQGEAQVPEQPDDLQQLPRQIHIQQHLKLHFHPQGKSWRWGKNGKYDLNGFFGNSGYQG</sequence>
<feature type="region of interest" description="Disordered" evidence="1">
    <location>
        <begin position="228"/>
        <end position="249"/>
    </location>
</feature>
<evidence type="ECO:0000313" key="4">
    <source>
        <dbReference type="Proteomes" id="UP000677803"/>
    </source>
</evidence>
<feature type="compositionally biased region" description="Polar residues" evidence="1">
    <location>
        <begin position="282"/>
        <end position="300"/>
    </location>
</feature>
<evidence type="ECO:0000256" key="1">
    <source>
        <dbReference type="SAM" id="MobiDB-lite"/>
    </source>
</evidence>
<keyword evidence="4" id="KW-1185">Reference proteome</keyword>